<sequence>MDTPSIQAKFLPTNKFFSLVSSEERSSVFECVFSDASVGKGLDVLDILPTTDFLAQIIRENMTPERRKLNYFTFDAGRPCDVSGLTLAFSNLFMRIKSLCTGLARPRGQRLLQVAYRKW</sequence>
<organism evidence="1 2">
    <name type="scientific">Lojkania enalia</name>
    <dbReference type="NCBI Taxonomy" id="147567"/>
    <lineage>
        <taxon>Eukaryota</taxon>
        <taxon>Fungi</taxon>
        <taxon>Dikarya</taxon>
        <taxon>Ascomycota</taxon>
        <taxon>Pezizomycotina</taxon>
        <taxon>Dothideomycetes</taxon>
        <taxon>Pleosporomycetidae</taxon>
        <taxon>Pleosporales</taxon>
        <taxon>Pleosporales incertae sedis</taxon>
        <taxon>Lojkania</taxon>
    </lineage>
</organism>
<gene>
    <name evidence="1" type="ORF">CC78DRAFT_588286</name>
</gene>
<keyword evidence="2" id="KW-1185">Reference proteome</keyword>
<accession>A0A9P4MUA8</accession>
<comment type="caution">
    <text evidence="1">The sequence shown here is derived from an EMBL/GenBank/DDBJ whole genome shotgun (WGS) entry which is preliminary data.</text>
</comment>
<dbReference type="EMBL" id="ML986910">
    <property type="protein sequence ID" value="KAF2257595.1"/>
    <property type="molecule type" value="Genomic_DNA"/>
</dbReference>
<protein>
    <submittedName>
        <fullName evidence="1">Uncharacterized protein</fullName>
    </submittedName>
</protein>
<name>A0A9P4MUA8_9PLEO</name>
<evidence type="ECO:0000313" key="1">
    <source>
        <dbReference type="EMBL" id="KAF2257595.1"/>
    </source>
</evidence>
<evidence type="ECO:0000313" key="2">
    <source>
        <dbReference type="Proteomes" id="UP000800093"/>
    </source>
</evidence>
<dbReference type="AlphaFoldDB" id="A0A9P4MUA8"/>
<proteinExistence type="predicted"/>
<dbReference type="Proteomes" id="UP000800093">
    <property type="component" value="Unassembled WGS sequence"/>
</dbReference>
<reference evidence="2" key="1">
    <citation type="journal article" date="2020" name="Stud. Mycol.">
        <title>101 Dothideomycetes genomes: A test case for predicting lifestyles and emergence of pathogens.</title>
        <authorList>
            <person name="Haridas S."/>
            <person name="Albert R."/>
            <person name="Binder M."/>
            <person name="Bloem J."/>
            <person name="LaButti K."/>
            <person name="Salamov A."/>
            <person name="Andreopoulos B."/>
            <person name="Baker S."/>
            <person name="Barry K."/>
            <person name="Bills G."/>
            <person name="Bluhm B."/>
            <person name="Cannon C."/>
            <person name="Castanera R."/>
            <person name="Culley D."/>
            <person name="Daum C."/>
            <person name="Ezra D."/>
            <person name="Gonzalez J."/>
            <person name="Henrissat B."/>
            <person name="Kuo A."/>
            <person name="Liang C."/>
            <person name="Lipzen A."/>
            <person name="Lutzoni F."/>
            <person name="Magnuson J."/>
            <person name="Mondo S."/>
            <person name="Nolan M."/>
            <person name="Ohm R."/>
            <person name="Pangilinan J."/>
            <person name="Park H.-J."/>
            <person name="Ramirez L."/>
            <person name="Alfaro M."/>
            <person name="Sun H."/>
            <person name="Tritt A."/>
            <person name="Yoshinaga Y."/>
            <person name="Zwiers L.-H."/>
            <person name="Turgeon B."/>
            <person name="Goodwin S."/>
            <person name="Spatafora J."/>
            <person name="Crous P."/>
            <person name="Grigoriev I."/>
        </authorList>
    </citation>
    <scope>NUCLEOTIDE SEQUENCE [LARGE SCALE GENOMIC DNA]</scope>
    <source>
        <strain evidence="2">CBS 304.66</strain>
    </source>
</reference>